<protein>
    <submittedName>
        <fullName evidence="1">Uncharacterized protein</fullName>
    </submittedName>
</protein>
<accession>A0A0H3XKI1</accession>
<dbReference type="EMBL" id="CP011856">
    <property type="protein sequence ID" value="AKM53919.1"/>
    <property type="molecule type" value="Genomic_DNA"/>
</dbReference>
<proteinExistence type="predicted"/>
<dbReference type="PATRIC" id="fig|743698.3.peg.338"/>
<organism evidence="1 2">
    <name type="scientific">Spiroplasma eriocheiris</name>
    <dbReference type="NCBI Taxonomy" id="315358"/>
    <lineage>
        <taxon>Bacteria</taxon>
        <taxon>Bacillati</taxon>
        <taxon>Mycoplasmatota</taxon>
        <taxon>Mollicutes</taxon>
        <taxon>Entomoplasmatales</taxon>
        <taxon>Spiroplasmataceae</taxon>
        <taxon>Spiroplasma</taxon>
    </lineage>
</organism>
<gene>
    <name evidence="1" type="ORF">SERIO_v1c03370</name>
</gene>
<evidence type="ECO:0000313" key="2">
    <source>
        <dbReference type="Proteomes" id="UP000035661"/>
    </source>
</evidence>
<sequence>MQNIVIKQQDIVMANHLDKFNHWSRHPFIILGTYQNYALGLQFTSVKKLRGKAIGYFDHMTLNNMYDNECYHSETKSFDELWDDFFKKEEKFETIDLDDDDGFEYWSRASLNDLYLFNLNDILIYDFDIKSCVIDSKFEEIMMKLKKYQWENDVINTIVNDNNRHLK</sequence>
<dbReference type="Proteomes" id="UP000035661">
    <property type="component" value="Chromosome"/>
</dbReference>
<dbReference type="RefSeq" id="WP_047791178.1">
    <property type="nucleotide sequence ID" value="NZ_CP011856.1"/>
</dbReference>
<name>A0A0H3XKI1_9MOLU</name>
<evidence type="ECO:0000313" key="1">
    <source>
        <dbReference type="EMBL" id="AKM53919.1"/>
    </source>
</evidence>
<dbReference type="STRING" id="315358.SERIO_v1c03370"/>
<reference evidence="1 2" key="1">
    <citation type="journal article" date="2015" name="Genome Biol. Evol.">
        <title>Found and Lost: The Fates of Horizontally Acquired Genes in Arthropod-Symbiotic Spiroplasma.</title>
        <authorList>
            <person name="Lo W.S."/>
            <person name="Gasparich G.E."/>
            <person name="Kuo C.H."/>
        </authorList>
    </citation>
    <scope>NUCLEOTIDE SEQUENCE [LARGE SCALE GENOMIC DNA]</scope>
    <source>
        <strain evidence="2">TDA-040725-5</strain>
    </source>
</reference>
<keyword evidence="2" id="KW-1185">Reference proteome</keyword>
<dbReference type="KEGG" id="seri:SERIO_v1c03370"/>
<dbReference type="AlphaFoldDB" id="A0A0H3XKI1"/>
<reference evidence="2" key="2">
    <citation type="submission" date="2015-06" db="EMBL/GenBank/DDBJ databases">
        <title>Complete genome sequence of Spiroplasma eriocheiris TDA-040725-5 (DSM 21848).</title>
        <authorList>
            <person name="Lo W.-S."/>
            <person name="Kuo C.-H."/>
        </authorList>
    </citation>
    <scope>NUCLEOTIDE SEQUENCE [LARGE SCALE GENOMIC DNA]</scope>
    <source>
        <strain evidence="2">TDA-040725-5</strain>
    </source>
</reference>